<organism evidence="1">
    <name type="scientific">Chlamydomonas euryale</name>
    <dbReference type="NCBI Taxonomy" id="1486919"/>
    <lineage>
        <taxon>Eukaryota</taxon>
        <taxon>Viridiplantae</taxon>
        <taxon>Chlorophyta</taxon>
        <taxon>core chlorophytes</taxon>
        <taxon>Chlorophyceae</taxon>
        <taxon>CS clade</taxon>
        <taxon>Chlamydomonadales</taxon>
        <taxon>Chlamydomonadaceae</taxon>
        <taxon>Chlamydomonas</taxon>
    </lineage>
</organism>
<proteinExistence type="predicted"/>
<name>A0A7R9V492_9CHLO</name>
<sequence length="164" mass="17101">MKDAVGASASPPQRTRDLGCADVFVEVLIYFPDAPESVLDERACLAVIRRSLRRLHGAVGGGVALSVLRASSRPAEPWPAGDMLAAPHLHQGLLPGVRGTVLLLRVVRGDLPTLASACAAVASHDGHTCRAAVLRESASLSALAFDGEQAMLALLWDATHAPNA</sequence>
<reference evidence="1" key="1">
    <citation type="submission" date="2021-01" db="EMBL/GenBank/DDBJ databases">
        <authorList>
            <person name="Corre E."/>
            <person name="Pelletier E."/>
            <person name="Niang G."/>
            <person name="Scheremetjew M."/>
            <person name="Finn R."/>
            <person name="Kale V."/>
            <person name="Holt S."/>
            <person name="Cochrane G."/>
            <person name="Meng A."/>
            <person name="Brown T."/>
            <person name="Cohen L."/>
        </authorList>
    </citation>
    <scope>NUCLEOTIDE SEQUENCE</scope>
    <source>
        <strain evidence="1">CCMP219</strain>
    </source>
</reference>
<dbReference type="AlphaFoldDB" id="A0A7R9V492"/>
<evidence type="ECO:0000313" key="1">
    <source>
        <dbReference type="EMBL" id="CAD8283841.1"/>
    </source>
</evidence>
<accession>A0A7R9V492</accession>
<dbReference type="EMBL" id="HBEC01008434">
    <property type="protein sequence ID" value="CAD8283841.1"/>
    <property type="molecule type" value="Transcribed_RNA"/>
</dbReference>
<gene>
    <name evidence="1" type="ORF">CEUR00632_LOCUS3876</name>
</gene>
<protein>
    <submittedName>
        <fullName evidence="1">Uncharacterized protein</fullName>
    </submittedName>
</protein>